<gene>
    <name evidence="2" type="ORF">ACH5RR_015976</name>
</gene>
<organism evidence="2 3">
    <name type="scientific">Cinchona calisaya</name>
    <dbReference type="NCBI Taxonomy" id="153742"/>
    <lineage>
        <taxon>Eukaryota</taxon>
        <taxon>Viridiplantae</taxon>
        <taxon>Streptophyta</taxon>
        <taxon>Embryophyta</taxon>
        <taxon>Tracheophyta</taxon>
        <taxon>Spermatophyta</taxon>
        <taxon>Magnoliopsida</taxon>
        <taxon>eudicotyledons</taxon>
        <taxon>Gunneridae</taxon>
        <taxon>Pentapetalae</taxon>
        <taxon>asterids</taxon>
        <taxon>lamiids</taxon>
        <taxon>Gentianales</taxon>
        <taxon>Rubiaceae</taxon>
        <taxon>Cinchonoideae</taxon>
        <taxon>Cinchoneae</taxon>
        <taxon>Cinchona</taxon>
    </lineage>
</organism>
<dbReference type="EMBL" id="JBJUIK010000007">
    <property type="protein sequence ID" value="KAL3523142.1"/>
    <property type="molecule type" value="Genomic_DNA"/>
</dbReference>
<name>A0ABD2ZYA5_9GENT</name>
<accession>A0ABD2ZYA5</accession>
<dbReference type="Proteomes" id="UP001630127">
    <property type="component" value="Unassembled WGS sequence"/>
</dbReference>
<proteinExistence type="predicted"/>
<keyword evidence="3" id="KW-1185">Reference proteome</keyword>
<evidence type="ECO:0000313" key="2">
    <source>
        <dbReference type="EMBL" id="KAL3523142.1"/>
    </source>
</evidence>
<reference evidence="2 3" key="1">
    <citation type="submission" date="2024-11" db="EMBL/GenBank/DDBJ databases">
        <title>A near-complete genome assembly of Cinchona calisaya.</title>
        <authorList>
            <person name="Lian D.C."/>
            <person name="Zhao X.W."/>
            <person name="Wei L."/>
        </authorList>
    </citation>
    <scope>NUCLEOTIDE SEQUENCE [LARGE SCALE GENOMIC DNA]</scope>
    <source>
        <tissue evidence="2">Nenye</tissue>
    </source>
</reference>
<keyword evidence="1" id="KW-0175">Coiled coil</keyword>
<comment type="caution">
    <text evidence="2">The sequence shown here is derived from an EMBL/GenBank/DDBJ whole genome shotgun (WGS) entry which is preliminary data.</text>
</comment>
<protein>
    <submittedName>
        <fullName evidence="2">Uncharacterized protein</fullName>
    </submittedName>
</protein>
<dbReference type="AlphaFoldDB" id="A0ABD2ZYA5"/>
<evidence type="ECO:0000313" key="3">
    <source>
        <dbReference type="Proteomes" id="UP001630127"/>
    </source>
</evidence>
<sequence>MSKRVTIGENAQIPIEGSSSEKILSLIKDSKRPLGKVTVMAVEVESDGREKLTKEQWKIAQEKVSTLMAKVESFNARLSQQEKKHVQLQQTAMPQLSMYPGGNR</sequence>
<evidence type="ECO:0000256" key="1">
    <source>
        <dbReference type="SAM" id="Coils"/>
    </source>
</evidence>
<feature type="coiled-coil region" evidence="1">
    <location>
        <begin position="64"/>
        <end position="91"/>
    </location>
</feature>